<protein>
    <recommendedName>
        <fullName evidence="4">Carboxypeptidase-like regulatory domain-containing protein</fullName>
    </recommendedName>
</protein>
<comment type="caution">
    <text evidence="2">The sequence shown here is derived from an EMBL/GenBank/DDBJ whole genome shotgun (WGS) entry which is preliminary data.</text>
</comment>
<reference evidence="2 3" key="1">
    <citation type="submission" date="2024-09" db="EMBL/GenBank/DDBJ databases">
        <authorList>
            <person name="Sun Q."/>
            <person name="Mori K."/>
        </authorList>
    </citation>
    <scope>NUCLEOTIDE SEQUENCE [LARGE SCALE GENOMIC DNA]</scope>
    <source>
        <strain evidence="2 3">NCAIM B.02415</strain>
    </source>
</reference>
<dbReference type="Proteomes" id="UP001589828">
    <property type="component" value="Unassembled WGS sequence"/>
</dbReference>
<evidence type="ECO:0000313" key="3">
    <source>
        <dbReference type="Proteomes" id="UP001589828"/>
    </source>
</evidence>
<name>A0ABV6L286_9SPHI</name>
<dbReference type="InterPro" id="IPR008969">
    <property type="entry name" value="CarboxyPept-like_regulatory"/>
</dbReference>
<feature type="chain" id="PRO_5045533738" description="Carboxypeptidase-like regulatory domain-containing protein" evidence="1">
    <location>
        <begin position="20"/>
        <end position="242"/>
    </location>
</feature>
<evidence type="ECO:0008006" key="4">
    <source>
        <dbReference type="Google" id="ProtNLM"/>
    </source>
</evidence>
<keyword evidence="1" id="KW-0732">Signal</keyword>
<sequence>MTCCFSAIFLLATGSFAYGQDTEGIVSGNLIPLAGATIKNLTSKKFVISDENGKFKLAVKTGDTLTASYIGFITDTLVVFKRIPLVITLQPQSNLLREVFIRSRTSPLEKFKKNQSDYKQIYRIGDDRHIFSLGGGYGSAGLAINIDALYSALSKEGRNARRLQKVLVRDYHSDIVDSRFTESLVAKVTGYEGEQLDRFMINNRPAYDFIKKASDYDLIKYIQQKAREMVSQKDSTAGTAKK</sequence>
<accession>A0ABV6L286</accession>
<keyword evidence="3" id="KW-1185">Reference proteome</keyword>
<proteinExistence type="predicted"/>
<dbReference type="SUPFAM" id="SSF49464">
    <property type="entry name" value="Carboxypeptidase regulatory domain-like"/>
    <property type="match status" value="1"/>
</dbReference>
<dbReference type="EMBL" id="JBHLTS010000007">
    <property type="protein sequence ID" value="MFC0513362.1"/>
    <property type="molecule type" value="Genomic_DNA"/>
</dbReference>
<gene>
    <name evidence="2" type="ORF">ACFFGT_04095</name>
</gene>
<evidence type="ECO:0000313" key="2">
    <source>
        <dbReference type="EMBL" id="MFC0513362.1"/>
    </source>
</evidence>
<feature type="signal peptide" evidence="1">
    <location>
        <begin position="1"/>
        <end position="19"/>
    </location>
</feature>
<organism evidence="2 3">
    <name type="scientific">Mucilaginibacter angelicae</name>
    <dbReference type="NCBI Taxonomy" id="869718"/>
    <lineage>
        <taxon>Bacteria</taxon>
        <taxon>Pseudomonadati</taxon>
        <taxon>Bacteroidota</taxon>
        <taxon>Sphingobacteriia</taxon>
        <taxon>Sphingobacteriales</taxon>
        <taxon>Sphingobacteriaceae</taxon>
        <taxon>Mucilaginibacter</taxon>
    </lineage>
</organism>
<evidence type="ECO:0000256" key="1">
    <source>
        <dbReference type="SAM" id="SignalP"/>
    </source>
</evidence>
<dbReference type="RefSeq" id="WP_377021230.1">
    <property type="nucleotide sequence ID" value="NZ_JBHLTS010000007.1"/>
</dbReference>